<dbReference type="GO" id="GO:0016874">
    <property type="term" value="F:ligase activity"/>
    <property type="evidence" value="ECO:0007669"/>
    <property type="project" value="UniProtKB-KW"/>
</dbReference>
<evidence type="ECO:0000259" key="7">
    <source>
        <dbReference type="Pfam" id="PF11846"/>
    </source>
</evidence>
<feature type="transmembrane region" description="Helical" evidence="5">
    <location>
        <begin position="214"/>
        <end position="233"/>
    </location>
</feature>
<dbReference type="InterPro" id="IPR051533">
    <property type="entry name" value="WaaL-like"/>
</dbReference>
<evidence type="ECO:0000256" key="3">
    <source>
        <dbReference type="ARBA" id="ARBA00022989"/>
    </source>
</evidence>
<dbReference type="InterPro" id="IPR007016">
    <property type="entry name" value="O-antigen_ligase-rel_domated"/>
</dbReference>
<keyword evidence="2 5" id="KW-0812">Transmembrane</keyword>
<keyword evidence="8" id="KW-0436">Ligase</keyword>
<feature type="domain" description="O-antigen ligase-related" evidence="6">
    <location>
        <begin position="199"/>
        <end position="351"/>
    </location>
</feature>
<feature type="transmembrane region" description="Helical" evidence="5">
    <location>
        <begin position="32"/>
        <end position="52"/>
    </location>
</feature>
<dbReference type="PANTHER" id="PTHR37422:SF21">
    <property type="entry name" value="EXOQ-LIKE PROTEIN"/>
    <property type="match status" value="1"/>
</dbReference>
<proteinExistence type="predicted"/>
<evidence type="ECO:0000259" key="6">
    <source>
        <dbReference type="Pfam" id="PF04932"/>
    </source>
</evidence>
<dbReference type="Proteomes" id="UP000810171">
    <property type="component" value="Unassembled WGS sequence"/>
</dbReference>
<dbReference type="InterPro" id="IPR021797">
    <property type="entry name" value="Wzy_C_2"/>
</dbReference>
<dbReference type="Pfam" id="PF04932">
    <property type="entry name" value="Wzy_C"/>
    <property type="match status" value="1"/>
</dbReference>
<organism evidence="8 9">
    <name type="scientific">Marinobacterium alkalitolerans</name>
    <dbReference type="NCBI Taxonomy" id="1542925"/>
    <lineage>
        <taxon>Bacteria</taxon>
        <taxon>Pseudomonadati</taxon>
        <taxon>Pseudomonadota</taxon>
        <taxon>Gammaproteobacteria</taxon>
        <taxon>Oceanospirillales</taxon>
        <taxon>Oceanospirillaceae</taxon>
        <taxon>Marinobacterium</taxon>
    </lineage>
</organism>
<feature type="transmembrane region" description="Helical" evidence="5">
    <location>
        <begin position="118"/>
        <end position="138"/>
    </location>
</feature>
<dbReference type="EMBL" id="JACVEW010000012">
    <property type="protein sequence ID" value="MBP0048858.1"/>
    <property type="molecule type" value="Genomic_DNA"/>
</dbReference>
<keyword evidence="4 5" id="KW-0472">Membrane</keyword>
<accession>A0ABS3ZAY3</accession>
<feature type="transmembrane region" description="Helical" evidence="5">
    <location>
        <begin position="158"/>
        <end position="178"/>
    </location>
</feature>
<sequence length="581" mass="65334">MNRAFLFIIALFSLLPLLYFPNPGHDALLIPFNIFIWEIVAASVFFAGLYIYKHKTLVFPRYAIWILALPAGMILSGFLTGLERPVDWMFRLGAILMGLLFFFSLFQFQPNRRMLDNAIYIILFGMLANALISFLQMMPGRPLSGLIPHPETPRAVGVFMQPNILASAMVTAILLALYQISSPAFGKRSGLIKLLCFATLFAASMIVLSTGSRIGLLGLVFSLPLLLFARYKVFARRRHLALAAMVVFAAGCGTGLMVSEGALKAYSKLERLAEEGTEARPHVYRISWELFTEKPISGHGIGSFQSVFHERAAEYQAERGGEPLIGHARFTHTHNELLFWAVEGGILALSGIVVLLAVTLIQAWRLGRQRGLALLALMTPIALHTQTELPFYSSIYHWVLFLFLAFMLFRPLCRFYQVERSETVLVPIPAAGMAVLVATLMFCTSTFGTARDLTRFLLYKEVNMQELRAAQDNLYFNEFATLLSMKVLLNLDLKQNTQHWTQTYINWTEDYLQKIPETSSFHDLALAYNHLGMKQKAHEVIDRGLYLFPQHPVIGSAREKINNRAPAQAATIPDETLVTDQ</sequence>
<feature type="transmembrane region" description="Helical" evidence="5">
    <location>
        <begin position="88"/>
        <end position="106"/>
    </location>
</feature>
<evidence type="ECO:0000256" key="5">
    <source>
        <dbReference type="SAM" id="Phobius"/>
    </source>
</evidence>
<dbReference type="RefSeq" id="WP_209287479.1">
    <property type="nucleotide sequence ID" value="NZ_JACVEW010000012.1"/>
</dbReference>
<reference evidence="8 9" key="1">
    <citation type="submission" date="2020-09" db="EMBL/GenBank/DDBJ databases">
        <authorList>
            <person name="Tanuku N.R.S."/>
        </authorList>
    </citation>
    <scope>NUCLEOTIDE SEQUENCE [LARGE SCALE GENOMIC DNA]</scope>
    <source>
        <strain evidence="8 9">AK62</strain>
    </source>
</reference>
<dbReference type="Pfam" id="PF11846">
    <property type="entry name" value="Wzy_C_2"/>
    <property type="match status" value="1"/>
</dbReference>
<name>A0ABS3ZAY3_9GAMM</name>
<feature type="transmembrane region" description="Helical" evidence="5">
    <location>
        <begin position="190"/>
        <end position="208"/>
    </location>
</feature>
<feature type="transmembrane region" description="Helical" evidence="5">
    <location>
        <begin position="64"/>
        <end position="82"/>
    </location>
</feature>
<evidence type="ECO:0000313" key="9">
    <source>
        <dbReference type="Proteomes" id="UP000810171"/>
    </source>
</evidence>
<evidence type="ECO:0000256" key="1">
    <source>
        <dbReference type="ARBA" id="ARBA00004141"/>
    </source>
</evidence>
<feature type="transmembrane region" description="Helical" evidence="5">
    <location>
        <begin position="424"/>
        <end position="442"/>
    </location>
</feature>
<evidence type="ECO:0000313" key="8">
    <source>
        <dbReference type="EMBL" id="MBP0048858.1"/>
    </source>
</evidence>
<feature type="transmembrane region" description="Helical" evidence="5">
    <location>
        <begin position="240"/>
        <end position="259"/>
    </location>
</feature>
<comment type="caution">
    <text evidence="8">The sequence shown here is derived from an EMBL/GenBank/DDBJ whole genome shotgun (WGS) entry which is preliminary data.</text>
</comment>
<feature type="transmembrane region" description="Helical" evidence="5">
    <location>
        <begin position="395"/>
        <end position="412"/>
    </location>
</feature>
<evidence type="ECO:0000256" key="4">
    <source>
        <dbReference type="ARBA" id="ARBA00023136"/>
    </source>
</evidence>
<protein>
    <submittedName>
        <fullName evidence="8">O-antigen ligase C-terminal domain-containing protein</fullName>
    </submittedName>
</protein>
<gene>
    <name evidence="8" type="ORF">H9C73_08925</name>
</gene>
<feature type="transmembrane region" description="Helical" evidence="5">
    <location>
        <begin position="337"/>
        <end position="360"/>
    </location>
</feature>
<feature type="domain" description="Virulence factor membrane-bound polymerase C-terminal" evidence="7">
    <location>
        <begin position="373"/>
        <end position="551"/>
    </location>
</feature>
<comment type="subcellular location">
    <subcellularLocation>
        <location evidence="1">Membrane</location>
        <topology evidence="1">Multi-pass membrane protein</topology>
    </subcellularLocation>
</comment>
<keyword evidence="9" id="KW-1185">Reference proteome</keyword>
<evidence type="ECO:0000256" key="2">
    <source>
        <dbReference type="ARBA" id="ARBA00022692"/>
    </source>
</evidence>
<dbReference type="PANTHER" id="PTHR37422">
    <property type="entry name" value="TEICHURONIC ACID BIOSYNTHESIS PROTEIN TUAE"/>
    <property type="match status" value="1"/>
</dbReference>
<keyword evidence="3 5" id="KW-1133">Transmembrane helix</keyword>